<evidence type="ECO:0000256" key="4">
    <source>
        <dbReference type="SAM" id="Phobius"/>
    </source>
</evidence>
<dbReference type="Pfam" id="PF00114">
    <property type="entry name" value="Pilin"/>
    <property type="match status" value="1"/>
</dbReference>
<keyword evidence="6" id="KW-1185">Reference proteome</keyword>
<feature type="transmembrane region" description="Helical" evidence="4">
    <location>
        <begin position="12"/>
        <end position="30"/>
    </location>
</feature>
<dbReference type="PROSITE" id="PS00409">
    <property type="entry name" value="PROKAR_NTER_METHYL"/>
    <property type="match status" value="1"/>
</dbReference>
<sequence>MKMQKGFTLIELMIVIAIIAILLAIAIPAYQDYQVRTRVSEGLNVAAAAKLAVSETFSSRNTLPANNTSAGLPAATSINGNAVRSVTVGANGIITVAYSGAPINANSLTLTPTANAANGSIRWQCRSANLPAKWLPSECRG</sequence>
<evidence type="ECO:0000256" key="2">
    <source>
        <dbReference type="ARBA" id="ARBA00022481"/>
    </source>
</evidence>
<evidence type="ECO:0000313" key="6">
    <source>
        <dbReference type="Proteomes" id="UP001501323"/>
    </source>
</evidence>
<dbReference type="PANTHER" id="PTHR30093">
    <property type="entry name" value="GENERAL SECRETION PATHWAY PROTEIN G"/>
    <property type="match status" value="1"/>
</dbReference>
<organism evidence="5 6">
    <name type="scientific">Luteimonas vadosa</name>
    <dbReference type="NCBI Taxonomy" id="1165507"/>
    <lineage>
        <taxon>Bacteria</taxon>
        <taxon>Pseudomonadati</taxon>
        <taxon>Pseudomonadota</taxon>
        <taxon>Gammaproteobacteria</taxon>
        <taxon>Lysobacterales</taxon>
        <taxon>Lysobacteraceae</taxon>
        <taxon>Luteimonas</taxon>
    </lineage>
</organism>
<dbReference type="PANTHER" id="PTHR30093:SF34">
    <property type="entry name" value="PREPILIN PEPTIDASE-DEPENDENT PROTEIN D"/>
    <property type="match status" value="1"/>
</dbReference>
<keyword evidence="4" id="KW-1133">Transmembrane helix</keyword>
<gene>
    <name evidence="5" type="ORF">GCM10023332_00470</name>
</gene>
<protein>
    <submittedName>
        <fullName evidence="5">Pilin</fullName>
    </submittedName>
</protein>
<dbReference type="NCBIfam" id="TIGR02532">
    <property type="entry name" value="IV_pilin_GFxxxE"/>
    <property type="match status" value="1"/>
</dbReference>
<dbReference type="Proteomes" id="UP001501323">
    <property type="component" value="Unassembled WGS sequence"/>
</dbReference>
<dbReference type="SUPFAM" id="SSF54523">
    <property type="entry name" value="Pili subunits"/>
    <property type="match status" value="1"/>
</dbReference>
<dbReference type="InterPro" id="IPR001082">
    <property type="entry name" value="Pilin"/>
</dbReference>
<keyword evidence="2" id="KW-0488">Methylation</keyword>
<comment type="similarity">
    <text evidence="1 3">Belongs to the N-Me-Phe pilin family.</text>
</comment>
<evidence type="ECO:0000313" key="5">
    <source>
        <dbReference type="EMBL" id="GAA4853358.1"/>
    </source>
</evidence>
<dbReference type="EMBL" id="BAABJY010000001">
    <property type="protein sequence ID" value="GAA4853358.1"/>
    <property type="molecule type" value="Genomic_DNA"/>
</dbReference>
<dbReference type="InterPro" id="IPR012902">
    <property type="entry name" value="N_methyl_site"/>
</dbReference>
<keyword evidence="4" id="KW-0812">Transmembrane</keyword>
<dbReference type="Gene3D" id="3.30.700.10">
    <property type="entry name" value="Glycoprotein, Type 4 Pilin"/>
    <property type="match status" value="1"/>
</dbReference>
<name>A0ABP9DMP9_9GAMM</name>
<dbReference type="RefSeq" id="WP_345293498.1">
    <property type="nucleotide sequence ID" value="NZ_BAABJY010000001.1"/>
</dbReference>
<keyword evidence="4" id="KW-0472">Membrane</keyword>
<proteinExistence type="inferred from homology"/>
<reference evidence="6" key="1">
    <citation type="journal article" date="2019" name="Int. J. Syst. Evol. Microbiol.">
        <title>The Global Catalogue of Microorganisms (GCM) 10K type strain sequencing project: providing services to taxonomists for standard genome sequencing and annotation.</title>
        <authorList>
            <consortium name="The Broad Institute Genomics Platform"/>
            <consortium name="The Broad Institute Genome Sequencing Center for Infectious Disease"/>
            <person name="Wu L."/>
            <person name="Ma J."/>
        </authorList>
    </citation>
    <scope>NUCLEOTIDE SEQUENCE [LARGE SCALE GENOMIC DNA]</scope>
    <source>
        <strain evidence="6">JCM 18392</strain>
    </source>
</reference>
<accession>A0ABP9DMP9</accession>
<comment type="caution">
    <text evidence="5">The sequence shown here is derived from an EMBL/GenBank/DDBJ whole genome shotgun (WGS) entry which is preliminary data.</text>
</comment>
<evidence type="ECO:0000256" key="3">
    <source>
        <dbReference type="RuleBase" id="RU000389"/>
    </source>
</evidence>
<dbReference type="InterPro" id="IPR045584">
    <property type="entry name" value="Pilin-like"/>
</dbReference>
<keyword evidence="3" id="KW-0281">Fimbrium</keyword>
<evidence type="ECO:0000256" key="1">
    <source>
        <dbReference type="ARBA" id="ARBA00005233"/>
    </source>
</evidence>
<dbReference type="Pfam" id="PF07963">
    <property type="entry name" value="N_methyl"/>
    <property type="match status" value="1"/>
</dbReference>